<dbReference type="OrthoDB" id="9429713at2"/>
<dbReference type="RefSeq" id="WP_106614102.1">
    <property type="nucleotide sequence ID" value="NZ_PYAX01000002.1"/>
</dbReference>
<proteinExistence type="predicted"/>
<dbReference type="EMBL" id="PYAX01000002">
    <property type="protein sequence ID" value="PSL57098.1"/>
    <property type="molecule type" value="Genomic_DNA"/>
</dbReference>
<feature type="region of interest" description="Disordered" evidence="1">
    <location>
        <begin position="1"/>
        <end position="52"/>
    </location>
</feature>
<evidence type="ECO:0000256" key="1">
    <source>
        <dbReference type="SAM" id="MobiDB-lite"/>
    </source>
</evidence>
<evidence type="ECO:0000313" key="3">
    <source>
        <dbReference type="Proteomes" id="UP000241118"/>
    </source>
</evidence>
<dbReference type="Proteomes" id="UP000241118">
    <property type="component" value="Unassembled WGS sequence"/>
</dbReference>
<reference evidence="2 3" key="1">
    <citation type="submission" date="2018-03" db="EMBL/GenBank/DDBJ databases">
        <title>Genomic Encyclopedia of Type Strains, Phase III (KMG-III): the genomes of soil and plant-associated and newly described type strains.</title>
        <authorList>
            <person name="Whitman W."/>
        </authorList>
    </citation>
    <scope>NUCLEOTIDE SEQUENCE [LARGE SCALE GENOMIC DNA]</scope>
    <source>
        <strain evidence="2 3">CGMCC 4.7097</strain>
    </source>
</reference>
<sequence>MTEKGWPNPSSAENTASFSGSGTGRRGPAERVEPLGTEELHSRQRAFPKDPEVEYERSAIRIPFYLRGAQPEGRDLDVMVFDAFMRLEREAPTTNGLGYRQFEFTIATWELNNTYSMGLGADITFSLSDTVQPKSLCVAQRRESDYPALIVYSAIYDVFLGSKKIVSNQPGVAYASPVWEIPPRNVTVAFEKPFSSDLFAFSAGTCEGMRSIGREEFEEGVRVARATRAQAQ</sequence>
<feature type="compositionally biased region" description="Basic and acidic residues" evidence="1">
    <location>
        <begin position="27"/>
        <end position="52"/>
    </location>
</feature>
<name>A0A2P8IF47_SACCR</name>
<comment type="caution">
    <text evidence="2">The sequence shown here is derived from an EMBL/GenBank/DDBJ whole genome shotgun (WGS) entry which is preliminary data.</text>
</comment>
<keyword evidence="3" id="KW-1185">Reference proteome</keyword>
<accession>A0A2P8IF47</accession>
<gene>
    <name evidence="2" type="ORF">B0I31_10275</name>
</gene>
<dbReference type="AlphaFoldDB" id="A0A2P8IF47"/>
<organism evidence="2 3">
    <name type="scientific">Saccharothrix carnea</name>
    <dbReference type="NCBI Taxonomy" id="1280637"/>
    <lineage>
        <taxon>Bacteria</taxon>
        <taxon>Bacillati</taxon>
        <taxon>Actinomycetota</taxon>
        <taxon>Actinomycetes</taxon>
        <taxon>Pseudonocardiales</taxon>
        <taxon>Pseudonocardiaceae</taxon>
        <taxon>Saccharothrix</taxon>
    </lineage>
</organism>
<feature type="compositionally biased region" description="Polar residues" evidence="1">
    <location>
        <begin position="8"/>
        <end position="20"/>
    </location>
</feature>
<protein>
    <submittedName>
        <fullName evidence="2">Uncharacterized protein</fullName>
    </submittedName>
</protein>
<evidence type="ECO:0000313" key="2">
    <source>
        <dbReference type="EMBL" id="PSL57098.1"/>
    </source>
</evidence>